<organism evidence="1 2">
    <name type="scientific">Paenibacillus athensensis</name>
    <dbReference type="NCBI Taxonomy" id="1967502"/>
    <lineage>
        <taxon>Bacteria</taxon>
        <taxon>Bacillati</taxon>
        <taxon>Bacillota</taxon>
        <taxon>Bacilli</taxon>
        <taxon>Bacillales</taxon>
        <taxon>Paenibacillaceae</taxon>
        <taxon>Paenibacillus</taxon>
    </lineage>
</organism>
<keyword evidence="2" id="KW-1185">Reference proteome</keyword>
<proteinExistence type="predicted"/>
<dbReference type="Proteomes" id="UP000298246">
    <property type="component" value="Unassembled WGS sequence"/>
</dbReference>
<gene>
    <name evidence="1" type="ORF">B5M42_14630</name>
</gene>
<reference evidence="1 2" key="1">
    <citation type="submission" date="2017-03" db="EMBL/GenBank/DDBJ databases">
        <title>Isolation of Levoglucosan Utilizing Bacteria.</title>
        <authorList>
            <person name="Arya A.S."/>
        </authorList>
    </citation>
    <scope>NUCLEOTIDE SEQUENCE [LARGE SCALE GENOMIC DNA]</scope>
    <source>
        <strain evidence="1 2">MEC069</strain>
    </source>
</reference>
<dbReference type="InterPro" id="IPR020017">
    <property type="entry name" value="XapX_domain"/>
</dbReference>
<dbReference type="AlphaFoldDB" id="A0A4Y8PZ38"/>
<evidence type="ECO:0000313" key="2">
    <source>
        <dbReference type="Proteomes" id="UP000298246"/>
    </source>
</evidence>
<dbReference type="NCBIfam" id="TIGR03510">
    <property type="entry name" value="XapX"/>
    <property type="match status" value="1"/>
</dbReference>
<accession>A0A4Y8PZ38</accession>
<comment type="caution">
    <text evidence="1">The sequence shown here is derived from an EMBL/GenBank/DDBJ whole genome shotgun (WGS) entry which is preliminary data.</text>
</comment>
<evidence type="ECO:0000313" key="1">
    <source>
        <dbReference type="EMBL" id="TFE86615.1"/>
    </source>
</evidence>
<sequence length="55" mass="5702">MKEVIFALLGGVIVGALFKFVKMPLPAPPVLSGVMGVAGVYLGGKVVEWLGKAFV</sequence>
<name>A0A4Y8PZ38_9BACL</name>
<dbReference type="EMBL" id="MYFO01000018">
    <property type="protein sequence ID" value="TFE86615.1"/>
    <property type="molecule type" value="Genomic_DNA"/>
</dbReference>
<protein>
    <submittedName>
        <fullName evidence="1">XapX domain protein</fullName>
    </submittedName>
</protein>
<dbReference type="OrthoDB" id="8778565at2"/>